<keyword evidence="10" id="KW-1185">Reference proteome</keyword>
<dbReference type="InterPro" id="IPR035996">
    <property type="entry name" value="4pyrrol_Methylase_sf"/>
</dbReference>
<dbReference type="InterPro" id="IPR014777">
    <property type="entry name" value="4pyrrole_Mease_sub1"/>
</dbReference>
<evidence type="ECO:0000256" key="1">
    <source>
        <dbReference type="ARBA" id="ARBA00022490"/>
    </source>
</evidence>
<dbReference type="AlphaFoldDB" id="A0A1H0A8N5"/>
<evidence type="ECO:0000259" key="8">
    <source>
        <dbReference type="Pfam" id="PF00590"/>
    </source>
</evidence>
<dbReference type="CDD" id="cd11648">
    <property type="entry name" value="RsmI"/>
    <property type="match status" value="1"/>
</dbReference>
<evidence type="ECO:0000256" key="6">
    <source>
        <dbReference type="HAMAP-Rule" id="MF_01877"/>
    </source>
</evidence>
<evidence type="ECO:0000256" key="2">
    <source>
        <dbReference type="ARBA" id="ARBA00022552"/>
    </source>
</evidence>
<proteinExistence type="inferred from homology"/>
<dbReference type="Gene3D" id="3.30.950.10">
    <property type="entry name" value="Methyltransferase, Cobalt-precorrin-4 Transmethylase, Domain 2"/>
    <property type="match status" value="1"/>
</dbReference>
<dbReference type="InterPro" id="IPR000878">
    <property type="entry name" value="4pyrrol_Mease"/>
</dbReference>
<dbReference type="HAMAP" id="MF_01877">
    <property type="entry name" value="16SrRNA_methyltr_I"/>
    <property type="match status" value="1"/>
</dbReference>
<dbReference type="EMBL" id="FNHZ01000011">
    <property type="protein sequence ID" value="SDN29835.1"/>
    <property type="molecule type" value="Genomic_DNA"/>
</dbReference>
<gene>
    <name evidence="6" type="primary">rsmI</name>
    <name evidence="9" type="ORF">SAMN05216544_2352</name>
</gene>
<dbReference type="Proteomes" id="UP000187651">
    <property type="component" value="Unassembled WGS sequence"/>
</dbReference>
<dbReference type="SUPFAM" id="SSF53790">
    <property type="entry name" value="Tetrapyrrole methylase"/>
    <property type="match status" value="1"/>
</dbReference>
<dbReference type="PANTHER" id="PTHR46111">
    <property type="entry name" value="RIBOSOMAL RNA SMALL SUBUNIT METHYLTRANSFERASE I"/>
    <property type="match status" value="1"/>
</dbReference>
<keyword evidence="3 6" id="KW-0489">Methyltransferase</keyword>
<sequence length="317" mass="35905">MKANQNIDKDNKMEINQDIDNQDIDFDIEKLDGKRDGKGELYLCATPIGNLEDITYRVLRILKEVDIIAAEDTRNSIKLLNHFEIKTPMTAYHEFNKYDKAKVLVNKMLQGLSVACITDAGTPGISDPGEELCKQARAAGIKVSSVPGAAACITALTMSGQATRRFAFEAFLPADKKERKEVLEELVNETRTMIIYEAPHHLKKTLAELRNVLGGDRALTICKELTKRYENSMEFSLDSACEYYENNDPRGEYVLVIAGKSREELKKEKQAAWEEMTVREHVDMYINQGLDKKEAMKAAAKDRGVSKRDIYNELERD</sequence>
<name>A0A1H0A8N5_9FIRM</name>
<comment type="subcellular location">
    <subcellularLocation>
        <location evidence="6">Cytoplasm</location>
    </subcellularLocation>
</comment>
<dbReference type="Pfam" id="PF00590">
    <property type="entry name" value="TP_methylase"/>
    <property type="match status" value="1"/>
</dbReference>
<comment type="function">
    <text evidence="6">Catalyzes the 2'-O-methylation of the ribose of cytidine 1402 (C1402) in 16S rRNA.</text>
</comment>
<keyword evidence="5 6" id="KW-0949">S-adenosyl-L-methionine</keyword>
<evidence type="ECO:0000313" key="10">
    <source>
        <dbReference type="Proteomes" id="UP000187651"/>
    </source>
</evidence>
<evidence type="ECO:0000256" key="7">
    <source>
        <dbReference type="SAM" id="MobiDB-lite"/>
    </source>
</evidence>
<dbReference type="FunFam" id="3.30.950.10:FF:000002">
    <property type="entry name" value="Ribosomal RNA small subunit methyltransferase I"/>
    <property type="match status" value="1"/>
</dbReference>
<dbReference type="InterPro" id="IPR014776">
    <property type="entry name" value="4pyrrole_Mease_sub2"/>
</dbReference>
<dbReference type="RefSeq" id="WP_242869353.1">
    <property type="nucleotide sequence ID" value="NZ_FNHZ01000011.1"/>
</dbReference>
<dbReference type="PIRSF" id="PIRSF005917">
    <property type="entry name" value="MTase_YraL"/>
    <property type="match status" value="1"/>
</dbReference>
<dbReference type="GO" id="GO:0005737">
    <property type="term" value="C:cytoplasm"/>
    <property type="evidence" value="ECO:0007669"/>
    <property type="project" value="UniProtKB-SubCell"/>
</dbReference>
<feature type="region of interest" description="Disordered" evidence="7">
    <location>
        <begin position="297"/>
        <end position="317"/>
    </location>
</feature>
<protein>
    <recommendedName>
        <fullName evidence="6">Ribosomal RNA small subunit methyltransferase I</fullName>
        <ecNumber evidence="6">2.1.1.198</ecNumber>
    </recommendedName>
    <alternativeName>
        <fullName evidence="6">16S rRNA 2'-O-ribose C1402 methyltransferase</fullName>
    </alternativeName>
    <alternativeName>
        <fullName evidence="6">rRNA (cytidine-2'-O-)-methyltransferase RsmI</fullName>
    </alternativeName>
</protein>
<evidence type="ECO:0000313" key="9">
    <source>
        <dbReference type="EMBL" id="SDN29835.1"/>
    </source>
</evidence>
<dbReference type="NCBIfam" id="TIGR00096">
    <property type="entry name" value="16S rRNA (cytidine(1402)-2'-O)-methyltransferase"/>
    <property type="match status" value="1"/>
</dbReference>
<dbReference type="PANTHER" id="PTHR46111:SF1">
    <property type="entry name" value="RIBOSOMAL RNA SMALL SUBUNIT METHYLTRANSFERASE I"/>
    <property type="match status" value="1"/>
</dbReference>
<organism evidence="9 10">
    <name type="scientific">Lachnospira pectinoschiza</name>
    <dbReference type="NCBI Taxonomy" id="28052"/>
    <lineage>
        <taxon>Bacteria</taxon>
        <taxon>Bacillati</taxon>
        <taxon>Bacillota</taxon>
        <taxon>Clostridia</taxon>
        <taxon>Lachnospirales</taxon>
        <taxon>Lachnospiraceae</taxon>
        <taxon>Lachnospira</taxon>
    </lineage>
</organism>
<evidence type="ECO:0000256" key="3">
    <source>
        <dbReference type="ARBA" id="ARBA00022603"/>
    </source>
</evidence>
<evidence type="ECO:0000256" key="5">
    <source>
        <dbReference type="ARBA" id="ARBA00022691"/>
    </source>
</evidence>
<feature type="domain" description="Tetrapyrrole methylase" evidence="8">
    <location>
        <begin position="41"/>
        <end position="238"/>
    </location>
</feature>
<keyword evidence="2 6" id="KW-0698">rRNA processing</keyword>
<keyword evidence="4 6" id="KW-0808">Transferase</keyword>
<dbReference type="Gene3D" id="3.40.1010.10">
    <property type="entry name" value="Cobalt-precorrin-4 Transmethylase, Domain 1"/>
    <property type="match status" value="1"/>
</dbReference>
<dbReference type="EC" id="2.1.1.198" evidence="6"/>
<keyword evidence="1 6" id="KW-0963">Cytoplasm</keyword>
<reference evidence="10" key="1">
    <citation type="submission" date="2016-10" db="EMBL/GenBank/DDBJ databases">
        <authorList>
            <person name="Varghese N."/>
            <person name="Submissions S."/>
        </authorList>
    </citation>
    <scope>NUCLEOTIDE SEQUENCE [LARGE SCALE GENOMIC DNA]</scope>
    <source>
        <strain evidence="10">M83</strain>
    </source>
</reference>
<comment type="catalytic activity">
    <reaction evidence="6">
        <text>cytidine(1402) in 16S rRNA + S-adenosyl-L-methionine = 2'-O-methylcytidine(1402) in 16S rRNA + S-adenosyl-L-homocysteine + H(+)</text>
        <dbReference type="Rhea" id="RHEA:42924"/>
        <dbReference type="Rhea" id="RHEA-COMP:10285"/>
        <dbReference type="Rhea" id="RHEA-COMP:10286"/>
        <dbReference type="ChEBI" id="CHEBI:15378"/>
        <dbReference type="ChEBI" id="CHEBI:57856"/>
        <dbReference type="ChEBI" id="CHEBI:59789"/>
        <dbReference type="ChEBI" id="CHEBI:74495"/>
        <dbReference type="ChEBI" id="CHEBI:82748"/>
        <dbReference type="EC" id="2.1.1.198"/>
    </reaction>
</comment>
<dbReference type="InterPro" id="IPR008189">
    <property type="entry name" value="rRNA_ssu_MeTfrase_I"/>
</dbReference>
<comment type="similarity">
    <text evidence="6">Belongs to the methyltransferase superfamily. RsmI family.</text>
</comment>
<accession>A0A1H0A8N5</accession>
<dbReference type="GO" id="GO:0070677">
    <property type="term" value="F:rRNA (cytosine-2'-O-)-methyltransferase activity"/>
    <property type="evidence" value="ECO:0007669"/>
    <property type="project" value="UniProtKB-UniRule"/>
</dbReference>
<evidence type="ECO:0000256" key="4">
    <source>
        <dbReference type="ARBA" id="ARBA00022679"/>
    </source>
</evidence>